<dbReference type="AlphaFoldDB" id="A0A0E9LZ78"/>
<keyword evidence="3" id="KW-1185">Reference proteome</keyword>
<reference evidence="2 3" key="1">
    <citation type="journal article" date="2015" name="Microbes Environ.">
        <title>Distribution and evolution of nitrogen fixation genes in the phylum bacteroidetes.</title>
        <authorList>
            <person name="Inoue J."/>
            <person name="Oshima K."/>
            <person name="Suda W."/>
            <person name="Sakamoto M."/>
            <person name="Iino T."/>
            <person name="Noda S."/>
            <person name="Hongoh Y."/>
            <person name="Hattori M."/>
            <person name="Ohkuma M."/>
        </authorList>
    </citation>
    <scope>NUCLEOTIDE SEQUENCE [LARGE SCALE GENOMIC DNA]</scope>
    <source>
        <strain evidence="2">JCM 15548</strain>
    </source>
</reference>
<proteinExistence type="predicted"/>
<evidence type="ECO:0000259" key="1">
    <source>
        <dbReference type="Pfam" id="PF17829"/>
    </source>
</evidence>
<dbReference type="PANTHER" id="PTHR37842:SF2">
    <property type="entry name" value="GYLCOSYL HYDROLASE 115 C-TERMINAL DOMAIN-CONTAINING PROTEIN"/>
    <property type="match status" value="1"/>
</dbReference>
<name>A0A0E9LZ78_9BACT</name>
<dbReference type="EMBL" id="BAZW01000032">
    <property type="protein sequence ID" value="GAO30867.1"/>
    <property type="molecule type" value="Genomic_DNA"/>
</dbReference>
<sequence>MADSVRHYYEKDSLMTHYFHTGMAEGKWNHMMAQTRIGYTYWQQPEFNVVPKTERVSVLSGAQPDMQVEGHGAVYSSESDRLPEFDVFNQPSYYLELFNKGDQSFKYRLTSKQKWVKFSSAKGSIDDQKRIYVSIDWDQAPVGLNEAVVNVKAGKRSMDVKLSAWNPSEAQKAAISGFVETRGYVSMESSNYSRVNETDAISWLVIPDIGRTLDGMVAQPYRVEEQVAGEGPSIEYELYLRTPGTVKVHAYFSPTLNYPGGEGLHYGISFDDDAPVVINAHADASDNAWYQKVGNSIMVHTSEHSIESAGQHTLKYHMVSPGLVLQKIVVDTGGLKNTYLGPEESFKK</sequence>
<dbReference type="Gene3D" id="2.60.120.1620">
    <property type="match status" value="1"/>
</dbReference>
<evidence type="ECO:0000313" key="2">
    <source>
        <dbReference type="EMBL" id="GAO30867.1"/>
    </source>
</evidence>
<comment type="caution">
    <text evidence="2">The sequence shown here is derived from an EMBL/GenBank/DDBJ whole genome shotgun (WGS) entry which is preliminary data.</text>
</comment>
<protein>
    <recommendedName>
        <fullName evidence="1">Gylcosyl hydrolase 115 C-terminal domain-containing protein</fullName>
    </recommendedName>
</protein>
<organism evidence="2 3">
    <name type="scientific">Geofilum rubicundum JCM 15548</name>
    <dbReference type="NCBI Taxonomy" id="1236989"/>
    <lineage>
        <taxon>Bacteria</taxon>
        <taxon>Pseudomonadati</taxon>
        <taxon>Bacteroidota</taxon>
        <taxon>Bacteroidia</taxon>
        <taxon>Marinilabiliales</taxon>
        <taxon>Marinilabiliaceae</taxon>
        <taxon>Geofilum</taxon>
    </lineage>
</organism>
<gene>
    <name evidence="2" type="ORF">JCM15548_13182</name>
</gene>
<dbReference type="Pfam" id="PF17829">
    <property type="entry name" value="GH115_C"/>
    <property type="match status" value="1"/>
</dbReference>
<dbReference type="InterPro" id="IPR041437">
    <property type="entry name" value="GH115_C"/>
</dbReference>
<dbReference type="Gene3D" id="1.20.58.2150">
    <property type="match status" value="1"/>
</dbReference>
<dbReference type="PANTHER" id="PTHR37842">
    <property type="match status" value="1"/>
</dbReference>
<dbReference type="STRING" id="1236989.JCM15548_13182"/>
<evidence type="ECO:0000313" key="3">
    <source>
        <dbReference type="Proteomes" id="UP000032900"/>
    </source>
</evidence>
<feature type="domain" description="Gylcosyl hydrolase 115 C-terminal" evidence="1">
    <location>
        <begin position="177"/>
        <end position="344"/>
    </location>
</feature>
<dbReference type="Proteomes" id="UP000032900">
    <property type="component" value="Unassembled WGS sequence"/>
</dbReference>
<accession>A0A0E9LZ78</accession>